<dbReference type="KEGG" id="moc:BB934_19365"/>
<accession>A0A1B2EJJ8</accession>
<organism evidence="1">
    <name type="scientific">Microvirga ossetica</name>
    <dbReference type="NCBI Taxonomy" id="1882682"/>
    <lineage>
        <taxon>Bacteria</taxon>
        <taxon>Pseudomonadati</taxon>
        <taxon>Pseudomonadota</taxon>
        <taxon>Alphaproteobacteria</taxon>
        <taxon>Hyphomicrobiales</taxon>
        <taxon>Methylobacteriaceae</taxon>
        <taxon>Microvirga</taxon>
    </lineage>
</organism>
<dbReference type="EMBL" id="CP016616">
    <property type="protein sequence ID" value="ANY80119.1"/>
    <property type="molecule type" value="Genomic_DNA"/>
</dbReference>
<sequence length="136" mass="15044">MRRISVAVAGAVLTVGTEAAIAASGSLIDEFGNCHPLKSSDNENVALRVVLGWGFEGIRHSSEPDPDKPGERMRTATDNSWKVTVYKDRNWLLSRGRSRESSNGKYVQELCTILRGEKAMFFTEGEFSSEKHKLTP</sequence>
<gene>
    <name evidence="1" type="ORF">BB934_19365</name>
</gene>
<dbReference type="AlphaFoldDB" id="A0A1B2EJJ8"/>
<proteinExistence type="predicted"/>
<dbReference type="RefSeq" id="WP_099511129.1">
    <property type="nucleotide sequence ID" value="NZ_CP016616.1"/>
</dbReference>
<protein>
    <submittedName>
        <fullName evidence="1">Uncharacterized protein</fullName>
    </submittedName>
</protein>
<reference evidence="1" key="1">
    <citation type="submission" date="2016-07" db="EMBL/GenBank/DDBJ databases">
        <title>Microvirga ossetica sp. nov. a new species of rhizobia isolated from root nodules of the legume species Vicia alpestris Steven originated from North Ossetia region in the Caucasus.</title>
        <authorList>
            <person name="Safronova V.I."/>
            <person name="Kuznetsova I.G."/>
            <person name="Sazanova A.L."/>
            <person name="Belimov A."/>
            <person name="Andronov E."/>
            <person name="Osledkin Y.S."/>
            <person name="Onishchuk O.P."/>
            <person name="Kurchak O.N."/>
            <person name="Shaposhnikov A.I."/>
            <person name="Willems A."/>
            <person name="Tikhonovich I.A."/>
        </authorList>
    </citation>
    <scope>NUCLEOTIDE SEQUENCE [LARGE SCALE GENOMIC DNA]</scope>
    <source>
        <strain evidence="1">V5/3M</strain>
    </source>
</reference>
<name>A0A1B2EJJ8_9HYPH</name>
<evidence type="ECO:0000313" key="1">
    <source>
        <dbReference type="EMBL" id="ANY80119.1"/>
    </source>
</evidence>